<name>A0A4R5LV81_9GAMM</name>
<keyword evidence="3" id="KW-1185">Reference proteome</keyword>
<dbReference type="SUPFAM" id="SSF56112">
    <property type="entry name" value="Protein kinase-like (PK-like)"/>
    <property type="match status" value="1"/>
</dbReference>
<gene>
    <name evidence="2" type="ORF">E2F43_03675</name>
</gene>
<dbReference type="OrthoDB" id="3806873at2"/>
<dbReference type="RefSeq" id="WP_133209653.1">
    <property type="nucleotide sequence ID" value="NZ_SMSE01000001.1"/>
</dbReference>
<evidence type="ECO:0000313" key="3">
    <source>
        <dbReference type="Proteomes" id="UP000295554"/>
    </source>
</evidence>
<protein>
    <submittedName>
        <fullName evidence="2">Phosphotransferase family protein</fullName>
    </submittedName>
</protein>
<evidence type="ECO:0000313" key="2">
    <source>
        <dbReference type="EMBL" id="TDG15344.1"/>
    </source>
</evidence>
<dbReference type="GO" id="GO:0016740">
    <property type="term" value="F:transferase activity"/>
    <property type="evidence" value="ECO:0007669"/>
    <property type="project" value="UniProtKB-KW"/>
</dbReference>
<dbReference type="PANTHER" id="PTHR47829:SF1">
    <property type="entry name" value="HAD FAMILY PHOSPHATASE"/>
    <property type="match status" value="1"/>
</dbReference>
<organism evidence="2 3">
    <name type="scientific">Seongchinamella unica</name>
    <dbReference type="NCBI Taxonomy" id="2547392"/>
    <lineage>
        <taxon>Bacteria</taxon>
        <taxon>Pseudomonadati</taxon>
        <taxon>Pseudomonadota</taxon>
        <taxon>Gammaproteobacteria</taxon>
        <taxon>Cellvibrionales</taxon>
        <taxon>Halieaceae</taxon>
        <taxon>Seongchinamella</taxon>
    </lineage>
</organism>
<dbReference type="Gene3D" id="3.30.200.20">
    <property type="entry name" value="Phosphorylase Kinase, domain 1"/>
    <property type="match status" value="1"/>
</dbReference>
<dbReference type="PANTHER" id="PTHR47829">
    <property type="entry name" value="HYDROLASE, PUTATIVE (AFU_ORTHOLOGUE AFUA_1G12880)-RELATED"/>
    <property type="match status" value="1"/>
</dbReference>
<feature type="domain" description="Aminoglycoside phosphotransferase" evidence="1">
    <location>
        <begin position="27"/>
        <end position="244"/>
    </location>
</feature>
<dbReference type="Proteomes" id="UP000295554">
    <property type="component" value="Unassembled WGS sequence"/>
</dbReference>
<dbReference type="InterPro" id="IPR011009">
    <property type="entry name" value="Kinase-like_dom_sf"/>
</dbReference>
<dbReference type="Gene3D" id="3.90.1200.10">
    <property type="match status" value="1"/>
</dbReference>
<dbReference type="Pfam" id="PF01636">
    <property type="entry name" value="APH"/>
    <property type="match status" value="1"/>
</dbReference>
<accession>A0A4R5LV81</accession>
<sequence>MSVQADAFSLWAEGELGLRNAHIDGELSGGNSNLTRMVVHDEGRLVMRSAPQNTISPKAHLGVQRESAFMAALSGHAPVPQVMAWCEDSSVAGQPFALVEFIDGLSLTDSLPPAYDNDAAVSELGLQLAQALGKIASAPWQELGLADMGRPQGFLQRQVERWLQVRKQQPTRDLPELESLGSWLLENLPAEGPVGIVHGDYHLDNTLCHRQRPELLAVIDWEMGTIGDPLVDLGLLLMFWGPRKVSPPGFAHIQAVSRREGVVSRRELAQAWSASSGMPLPNMEFYLCFAFWRLAAIVEGAYGLYLAGKVDTDYARGLEYDVPALLDEARLAAQGEW</sequence>
<dbReference type="InterPro" id="IPR002575">
    <property type="entry name" value="Aminoglycoside_PTrfase"/>
</dbReference>
<keyword evidence="2" id="KW-0808">Transferase</keyword>
<proteinExistence type="predicted"/>
<reference evidence="2 3" key="1">
    <citation type="submission" date="2019-03" db="EMBL/GenBank/DDBJ databases">
        <title>Seongchinamella monodicae gen. nov., sp. nov., a novel member of the Gammaproteobacteria isolated from a tidal mudflat of beach.</title>
        <authorList>
            <person name="Yang H.G."/>
            <person name="Kang J.W."/>
            <person name="Lee S.D."/>
        </authorList>
    </citation>
    <scope>NUCLEOTIDE SEQUENCE [LARGE SCALE GENOMIC DNA]</scope>
    <source>
        <strain evidence="2 3">GH4-78</strain>
    </source>
</reference>
<dbReference type="AlphaFoldDB" id="A0A4R5LV81"/>
<dbReference type="InterPro" id="IPR041726">
    <property type="entry name" value="ACAD10_11_N"/>
</dbReference>
<dbReference type="CDD" id="cd05154">
    <property type="entry name" value="ACAD10_11_N-like"/>
    <property type="match status" value="1"/>
</dbReference>
<dbReference type="InterPro" id="IPR052898">
    <property type="entry name" value="ACAD10-like"/>
</dbReference>
<evidence type="ECO:0000259" key="1">
    <source>
        <dbReference type="Pfam" id="PF01636"/>
    </source>
</evidence>
<comment type="caution">
    <text evidence="2">The sequence shown here is derived from an EMBL/GenBank/DDBJ whole genome shotgun (WGS) entry which is preliminary data.</text>
</comment>
<dbReference type="EMBL" id="SMSE01000001">
    <property type="protein sequence ID" value="TDG15344.1"/>
    <property type="molecule type" value="Genomic_DNA"/>
</dbReference>